<evidence type="ECO:0000256" key="1">
    <source>
        <dbReference type="SAM" id="MobiDB-lite"/>
    </source>
</evidence>
<dbReference type="STRING" id="244447.ENSCSEP00000007815"/>
<reference evidence="2 3" key="1">
    <citation type="journal article" date="2014" name="Nat. Genet.">
        <title>Whole-genome sequence of a flatfish provides insights into ZW sex chromosome evolution and adaptation to a benthic lifestyle.</title>
        <authorList>
            <person name="Chen S."/>
            <person name="Zhang G."/>
            <person name="Shao C."/>
            <person name="Huang Q."/>
            <person name="Liu G."/>
            <person name="Zhang P."/>
            <person name="Song W."/>
            <person name="An N."/>
            <person name="Chalopin D."/>
            <person name="Volff J.N."/>
            <person name="Hong Y."/>
            <person name="Li Q."/>
            <person name="Sha Z."/>
            <person name="Zhou H."/>
            <person name="Xie M."/>
            <person name="Yu Q."/>
            <person name="Liu Y."/>
            <person name="Xiang H."/>
            <person name="Wang N."/>
            <person name="Wu K."/>
            <person name="Yang C."/>
            <person name="Zhou Q."/>
            <person name="Liao X."/>
            <person name="Yang L."/>
            <person name="Hu Q."/>
            <person name="Zhang J."/>
            <person name="Meng L."/>
            <person name="Jin L."/>
            <person name="Tian Y."/>
            <person name="Lian J."/>
            <person name="Yang J."/>
            <person name="Miao G."/>
            <person name="Liu S."/>
            <person name="Liang Z."/>
            <person name="Yan F."/>
            <person name="Li Y."/>
            <person name="Sun B."/>
            <person name="Zhang H."/>
            <person name="Zhang J."/>
            <person name="Zhu Y."/>
            <person name="Du M."/>
            <person name="Zhao Y."/>
            <person name="Schartl M."/>
            <person name="Tang Q."/>
            <person name="Wang J."/>
        </authorList>
    </citation>
    <scope>NUCLEOTIDE SEQUENCE</scope>
</reference>
<dbReference type="GeneTree" id="ENSGT00940000173788"/>
<dbReference type="PANTHER" id="PTHR47117">
    <property type="entry name" value="STAR-RELATED LIPID TRANSFER PROTEIN 9"/>
    <property type="match status" value="1"/>
</dbReference>
<name>A0A3P8V5Y7_CYNSE</name>
<proteinExistence type="predicted"/>
<dbReference type="InParanoid" id="A0A3P8V5Y7"/>
<feature type="region of interest" description="Disordered" evidence="1">
    <location>
        <begin position="492"/>
        <end position="511"/>
    </location>
</feature>
<dbReference type="OMA" id="ECKWINV"/>
<feature type="compositionally biased region" description="Polar residues" evidence="1">
    <location>
        <begin position="501"/>
        <end position="511"/>
    </location>
</feature>
<dbReference type="AlphaFoldDB" id="A0A3P8V5Y7"/>
<reference evidence="2" key="2">
    <citation type="submission" date="2025-08" db="UniProtKB">
        <authorList>
            <consortium name="Ensembl"/>
        </authorList>
    </citation>
    <scope>IDENTIFICATION</scope>
</reference>
<dbReference type="Proteomes" id="UP000265120">
    <property type="component" value="Chromosome 1"/>
</dbReference>
<feature type="compositionally biased region" description="Low complexity" evidence="1">
    <location>
        <begin position="62"/>
        <end position="74"/>
    </location>
</feature>
<feature type="region of interest" description="Disordered" evidence="1">
    <location>
        <begin position="46"/>
        <end position="86"/>
    </location>
</feature>
<dbReference type="Ensembl" id="ENSCSET00000007897.1">
    <property type="protein sequence ID" value="ENSCSEP00000007815.1"/>
    <property type="gene ID" value="ENSCSEG00000005032.1"/>
</dbReference>
<organism evidence="2 3">
    <name type="scientific">Cynoglossus semilaevis</name>
    <name type="common">Tongue sole</name>
    <dbReference type="NCBI Taxonomy" id="244447"/>
    <lineage>
        <taxon>Eukaryota</taxon>
        <taxon>Metazoa</taxon>
        <taxon>Chordata</taxon>
        <taxon>Craniata</taxon>
        <taxon>Vertebrata</taxon>
        <taxon>Euteleostomi</taxon>
        <taxon>Actinopterygii</taxon>
        <taxon>Neopterygii</taxon>
        <taxon>Teleostei</taxon>
        <taxon>Neoteleostei</taxon>
        <taxon>Acanthomorphata</taxon>
        <taxon>Carangaria</taxon>
        <taxon>Pleuronectiformes</taxon>
        <taxon>Pleuronectoidei</taxon>
        <taxon>Cynoglossidae</taxon>
        <taxon>Cynoglossinae</taxon>
        <taxon>Cynoglossus</taxon>
    </lineage>
</organism>
<feature type="compositionally biased region" description="Basic residues" evidence="1">
    <location>
        <begin position="51"/>
        <end position="61"/>
    </location>
</feature>
<feature type="region of interest" description="Disordered" evidence="1">
    <location>
        <begin position="1"/>
        <end position="21"/>
    </location>
</feature>
<sequence length="511" mass="56253">MEKINSSSDPQHKIPKEPVVKSTKCYSSVMSKDHDVTTLSGTVSHSSLMTKKSKRIRRSKVKAVVSYSSDSSLKSSDEEEDKTTRVHYSKLQCKWVKLNTQNNERQEDKQASVSSGRRTHGPGGPKPNADHTHQKTPSLPPQAASQNTNKEALISHTGKSEAHLTLRAKDSPMNFASSDINPFVHQWEDGNSHQHRYKNPSFGSAADLSCKSPLLNSSEKRIARCCSVENGLNGQNSPFNSHLSTYATNKGLSSTLSSMEDYKESGKRKSVLDTNSLTVSCSSSGNNASGDFGNSSGNVDEIMYIYSSEQESKANEVQTCGQMKMCEHGTQTEQDIKESSTWASMESMSAHLSKLIDSTSDLLGDVQEMRTGEVRRSSPRRSVNLTNLSTSYCESVKNCSTQTASDVGIQTDMFLRQAEKEVVVHQTPNKTSKAHEINVIVKVIAPEEREQVMASVSLSMNPTPLSVELTEAKLHYGLGETDTLLKMLSPKTSEDLEPVNSARTKQQLYDR</sequence>
<keyword evidence="3" id="KW-1185">Reference proteome</keyword>
<feature type="region of interest" description="Disordered" evidence="1">
    <location>
        <begin position="99"/>
        <end position="160"/>
    </location>
</feature>
<evidence type="ECO:0000313" key="3">
    <source>
        <dbReference type="Proteomes" id="UP000265120"/>
    </source>
</evidence>
<feature type="compositionally biased region" description="Basic and acidic residues" evidence="1">
    <location>
        <begin position="10"/>
        <end position="19"/>
    </location>
</feature>
<protein>
    <submittedName>
        <fullName evidence="2">Uncharacterized protein</fullName>
    </submittedName>
</protein>
<dbReference type="PANTHER" id="PTHR47117:SF8">
    <property type="entry name" value="KINESIN FAMILY MEMBER 16B"/>
    <property type="match status" value="1"/>
</dbReference>
<accession>A0A3P8V5Y7</accession>
<evidence type="ECO:0000313" key="2">
    <source>
        <dbReference type="Ensembl" id="ENSCSEP00000007815.1"/>
    </source>
</evidence>
<reference evidence="2" key="3">
    <citation type="submission" date="2025-09" db="UniProtKB">
        <authorList>
            <consortium name="Ensembl"/>
        </authorList>
    </citation>
    <scope>IDENTIFICATION</scope>
</reference>